<dbReference type="Gene3D" id="2.60.120.620">
    <property type="entry name" value="q2cbj1_9rhob like domain"/>
    <property type="match status" value="1"/>
</dbReference>
<sequence>MASIRDIEGWDGAMSSAKLIRYEPAQFPFEKVFCRMFRMRDVSRLHRAVLAKKRTRLGPEAELGYRDSKAMRDWMASQAADSAFYPIYHAFVRLVLAPFFGGKLSYPQRPRFRVHLARGPGVSDWHRDTDITGRFDQIAAWIPMVDCRGTRSMWVESDYGKADHRPVEVRHGEVLVFDSGLSHGTVANESDVTRVGFDLRFAPLPAGAGVDRGILARRPEGFEADRVVVNCRC</sequence>
<dbReference type="SUPFAM" id="SSF51197">
    <property type="entry name" value="Clavaminate synthase-like"/>
    <property type="match status" value="1"/>
</dbReference>
<protein>
    <submittedName>
        <fullName evidence="1">Uncharacterized protein</fullName>
    </submittedName>
</protein>
<dbReference type="Proteomes" id="UP000238823">
    <property type="component" value="Unassembled WGS sequence"/>
</dbReference>
<dbReference type="EMBL" id="PVNL01000035">
    <property type="protein sequence ID" value="PRQ08775.1"/>
    <property type="molecule type" value="Genomic_DNA"/>
</dbReference>
<gene>
    <name evidence="1" type="ORF">ENSA7_14070</name>
</gene>
<proteinExistence type="predicted"/>
<organism evidence="1 2">
    <name type="scientific">Enhygromyxa salina</name>
    <dbReference type="NCBI Taxonomy" id="215803"/>
    <lineage>
        <taxon>Bacteria</taxon>
        <taxon>Pseudomonadati</taxon>
        <taxon>Myxococcota</taxon>
        <taxon>Polyangia</taxon>
        <taxon>Nannocystales</taxon>
        <taxon>Nannocystaceae</taxon>
        <taxon>Enhygromyxa</taxon>
    </lineage>
</organism>
<comment type="caution">
    <text evidence="1">The sequence shown here is derived from an EMBL/GenBank/DDBJ whole genome shotgun (WGS) entry which is preliminary data.</text>
</comment>
<evidence type="ECO:0000313" key="2">
    <source>
        <dbReference type="Proteomes" id="UP000238823"/>
    </source>
</evidence>
<accession>A0A2S9YUI9</accession>
<dbReference type="OrthoDB" id="572320at2"/>
<evidence type="ECO:0000313" key="1">
    <source>
        <dbReference type="EMBL" id="PRQ08775.1"/>
    </source>
</evidence>
<reference evidence="1 2" key="1">
    <citation type="submission" date="2018-03" db="EMBL/GenBank/DDBJ databases">
        <title>Draft Genome Sequences of the Obligatory Marine Myxobacteria Enhygromyxa salina SWB007.</title>
        <authorList>
            <person name="Poehlein A."/>
            <person name="Moghaddam J.A."/>
            <person name="Harms H."/>
            <person name="Alanjari M."/>
            <person name="Koenig G.M."/>
            <person name="Daniel R."/>
            <person name="Schaeberle T.F."/>
        </authorList>
    </citation>
    <scope>NUCLEOTIDE SEQUENCE [LARGE SCALE GENOMIC DNA]</scope>
    <source>
        <strain evidence="1 2">SWB007</strain>
    </source>
</reference>
<dbReference type="AlphaFoldDB" id="A0A2S9YUI9"/>
<dbReference type="RefSeq" id="WP_106088450.1">
    <property type="nucleotide sequence ID" value="NZ_PVNL01000035.1"/>
</dbReference>
<name>A0A2S9YUI9_9BACT</name>